<keyword evidence="2" id="KW-1185">Reference proteome</keyword>
<dbReference type="AlphaFoldDB" id="A0AAN7X499"/>
<reference evidence="1 2" key="1">
    <citation type="journal article" date="2023" name="Genes (Basel)">
        <title>Chromosome-Level Genome Assembly and Circadian Gene Repertoire of the Patagonia Blennie Eleginops maclovinus-The Closest Ancestral Proxy of Antarctic Cryonotothenioids.</title>
        <authorList>
            <person name="Cheng C.C."/>
            <person name="Rivera-Colon A.G."/>
            <person name="Minhas B.F."/>
            <person name="Wilson L."/>
            <person name="Rayamajhi N."/>
            <person name="Vargas-Chacoff L."/>
            <person name="Catchen J.M."/>
        </authorList>
    </citation>
    <scope>NUCLEOTIDE SEQUENCE [LARGE SCALE GENOMIC DNA]</scope>
    <source>
        <strain evidence="1">JMC-PN-2008</strain>
    </source>
</reference>
<gene>
    <name evidence="1" type="ORF">PBY51_014865</name>
</gene>
<proteinExistence type="predicted"/>
<evidence type="ECO:0000313" key="1">
    <source>
        <dbReference type="EMBL" id="KAK5853734.1"/>
    </source>
</evidence>
<evidence type="ECO:0000313" key="2">
    <source>
        <dbReference type="Proteomes" id="UP001346869"/>
    </source>
</evidence>
<name>A0AAN7X499_ELEMC</name>
<protein>
    <submittedName>
        <fullName evidence="1">Uncharacterized protein</fullName>
    </submittedName>
</protein>
<accession>A0AAN7X499</accession>
<organism evidence="1 2">
    <name type="scientific">Eleginops maclovinus</name>
    <name type="common">Patagonian blennie</name>
    <name type="synonym">Eleginus maclovinus</name>
    <dbReference type="NCBI Taxonomy" id="56733"/>
    <lineage>
        <taxon>Eukaryota</taxon>
        <taxon>Metazoa</taxon>
        <taxon>Chordata</taxon>
        <taxon>Craniata</taxon>
        <taxon>Vertebrata</taxon>
        <taxon>Euteleostomi</taxon>
        <taxon>Actinopterygii</taxon>
        <taxon>Neopterygii</taxon>
        <taxon>Teleostei</taxon>
        <taxon>Neoteleostei</taxon>
        <taxon>Acanthomorphata</taxon>
        <taxon>Eupercaria</taxon>
        <taxon>Perciformes</taxon>
        <taxon>Notothenioidei</taxon>
        <taxon>Eleginopidae</taxon>
        <taxon>Eleginops</taxon>
    </lineage>
</organism>
<comment type="caution">
    <text evidence="1">The sequence shown here is derived from an EMBL/GenBank/DDBJ whole genome shotgun (WGS) entry which is preliminary data.</text>
</comment>
<sequence>MSGLSSDFSEKDISSSSSMILGNIQVSSGWLMVHPPKQNTGPMARSASPLNPQLPWPVAFISPVRTSDCTSRAETRRMKHF</sequence>
<dbReference type="Proteomes" id="UP001346869">
    <property type="component" value="Unassembled WGS sequence"/>
</dbReference>
<reference evidence="1 2" key="2">
    <citation type="journal article" date="2023" name="Mol. Biol. Evol.">
        <title>Genomics of Secondarily Temperate Adaptation in the Only Non-Antarctic Icefish.</title>
        <authorList>
            <person name="Rivera-Colon A.G."/>
            <person name="Rayamajhi N."/>
            <person name="Minhas B.F."/>
            <person name="Madrigal G."/>
            <person name="Bilyk K.T."/>
            <person name="Yoon V."/>
            <person name="Hune M."/>
            <person name="Gregory S."/>
            <person name="Cheng C.H.C."/>
            <person name="Catchen J.M."/>
        </authorList>
    </citation>
    <scope>NUCLEOTIDE SEQUENCE [LARGE SCALE GENOMIC DNA]</scope>
    <source>
        <strain evidence="1">JMC-PN-2008</strain>
    </source>
</reference>
<dbReference type="EMBL" id="JAUZQC010000019">
    <property type="protein sequence ID" value="KAK5853734.1"/>
    <property type="molecule type" value="Genomic_DNA"/>
</dbReference>